<dbReference type="EMBL" id="LT906439">
    <property type="protein sequence ID" value="SNU88677.1"/>
    <property type="molecule type" value="Genomic_DNA"/>
</dbReference>
<keyword evidence="6" id="KW-1185">Reference proteome</keyword>
<dbReference type="EC" id="2.7.7.61" evidence="1"/>
<dbReference type="GO" id="GO:0051191">
    <property type="term" value="P:prosthetic group biosynthetic process"/>
    <property type="evidence" value="ECO:0007669"/>
    <property type="project" value="InterPro"/>
</dbReference>
<dbReference type="eggNOG" id="COG3697">
    <property type="taxonomic scope" value="Bacteria"/>
</dbReference>
<reference evidence="5 6" key="1">
    <citation type="submission" date="2017-06" db="EMBL/GenBank/DDBJ databases">
        <authorList>
            <consortium name="Pathogen Informatics"/>
        </authorList>
    </citation>
    <scope>NUCLEOTIDE SEQUENCE [LARGE SCALE GENOMIC DNA]</scope>
    <source>
        <strain evidence="5 6">NCTC13788</strain>
    </source>
</reference>
<dbReference type="InterPro" id="IPR005551">
    <property type="entry name" value="CitX"/>
</dbReference>
<proteinExistence type="predicted"/>
<evidence type="ECO:0000256" key="3">
    <source>
        <dbReference type="ARBA" id="ARBA00022695"/>
    </source>
</evidence>
<organism evidence="5 6">
    <name type="scientific">Streptococcus merionis</name>
    <dbReference type="NCBI Taxonomy" id="400065"/>
    <lineage>
        <taxon>Bacteria</taxon>
        <taxon>Bacillati</taxon>
        <taxon>Bacillota</taxon>
        <taxon>Bacilli</taxon>
        <taxon>Lactobacillales</taxon>
        <taxon>Streptococcaceae</taxon>
        <taxon>Streptococcus</taxon>
    </lineage>
</organism>
<name>A0A239STF2_9STRE</name>
<evidence type="ECO:0000256" key="4">
    <source>
        <dbReference type="ARBA" id="ARBA00048574"/>
    </source>
</evidence>
<dbReference type="GO" id="GO:0050519">
    <property type="term" value="F:holo-citrate lyase synthase activity"/>
    <property type="evidence" value="ECO:0007669"/>
    <property type="project" value="UniProtKB-EC"/>
</dbReference>
<dbReference type="RefSeq" id="WP_018374361.1">
    <property type="nucleotide sequence ID" value="NZ_LT906439.1"/>
</dbReference>
<accession>A0A239STF2</accession>
<dbReference type="Pfam" id="PF03802">
    <property type="entry name" value="CitX"/>
    <property type="match status" value="1"/>
</dbReference>
<gene>
    <name evidence="5" type="primary">citX</name>
    <name evidence="5" type="ORF">SAMEA4412692_01177</name>
</gene>
<dbReference type="AlphaFoldDB" id="A0A239STF2"/>
<dbReference type="STRING" id="1123308.GCA_000380085_01818"/>
<keyword evidence="3" id="KW-0548">Nucleotidyltransferase</keyword>
<dbReference type="NCBIfam" id="TIGR03124">
    <property type="entry name" value="citrate_citX"/>
    <property type="match status" value="1"/>
</dbReference>
<comment type="catalytic activity">
    <reaction evidence="4">
        <text>apo-[citrate lyase ACP] + 2'-(5''-triphospho-alpha-D-ribosyl)-3'-dephospho-CoA = holo-[citrate lyase ACP] + diphosphate</text>
        <dbReference type="Rhea" id="RHEA:16333"/>
        <dbReference type="Rhea" id="RHEA-COMP:10157"/>
        <dbReference type="Rhea" id="RHEA-COMP:10158"/>
        <dbReference type="ChEBI" id="CHEBI:29999"/>
        <dbReference type="ChEBI" id="CHEBI:33019"/>
        <dbReference type="ChEBI" id="CHEBI:61378"/>
        <dbReference type="ChEBI" id="CHEBI:82683"/>
        <dbReference type="EC" id="2.7.7.61"/>
    </reaction>
</comment>
<evidence type="ECO:0000256" key="2">
    <source>
        <dbReference type="ARBA" id="ARBA00022679"/>
    </source>
</evidence>
<protein>
    <recommendedName>
        <fullName evidence="1">citrate lyase holo-[acyl-carrier protein] synthase</fullName>
        <ecNumber evidence="1">2.7.7.61</ecNumber>
    </recommendedName>
</protein>
<dbReference type="Proteomes" id="UP000215185">
    <property type="component" value="Chromosome 1"/>
</dbReference>
<keyword evidence="2" id="KW-0808">Transferase</keyword>
<evidence type="ECO:0000313" key="5">
    <source>
        <dbReference type="EMBL" id="SNU88677.1"/>
    </source>
</evidence>
<keyword evidence="5" id="KW-0456">Lyase</keyword>
<dbReference type="KEGG" id="smen:SAMEA4412692_1177"/>
<dbReference type="NCBIfam" id="NF002383">
    <property type="entry name" value="PRK01392.1"/>
    <property type="match status" value="1"/>
</dbReference>
<evidence type="ECO:0000256" key="1">
    <source>
        <dbReference type="ARBA" id="ARBA00012524"/>
    </source>
</evidence>
<evidence type="ECO:0000313" key="6">
    <source>
        <dbReference type="Proteomes" id="UP000215185"/>
    </source>
</evidence>
<sequence length="187" mass="21401">MFQTGEEVTLHEVLDAREYRVRLQTELLEKFPECTLINYKCNIPGPIKNNDAIKKLFQHGLDEVTRAVMMADLDVAHQKIINSRAGIEAFMLVNEEAKRVKELMIEVEQASAIGRLYDIDVIYRNDDEKVGLEQSALQSLSRTELGFPERHCLICDQSAKACGRNRTHSVAEMQERITQMAKDDHII</sequence>
<dbReference type="GO" id="GO:0016829">
    <property type="term" value="F:lyase activity"/>
    <property type="evidence" value="ECO:0007669"/>
    <property type="project" value="UniProtKB-KW"/>
</dbReference>